<feature type="region of interest" description="Disordered" evidence="14">
    <location>
        <begin position="670"/>
        <end position="707"/>
    </location>
</feature>
<sequence>MRRLGKDGNSLANVATIDHVANAICAGTSGAYLWRPNTEQEAFAVLGDSSVWTGANDFDQDGLYTFDTENSSFAFNPLPFGLVSNKNDILTKENKKLKEEKAVLVKEKDEALSRLSKMAGQKLTEGNPAITDLGNPNRPAKIGERWGSLYSDEWTDVFEEIFQKNEKMENEDETPEKQLLKIVDWCYKKCTEIFNSQNTLMHEKVWELVSILHLPGVKEITLKKNQRINAYDQKGKENAVLIEASESFLQTAKEQRLCSCTLVDSVKKKCSDDYGSLNKTTSGTEKEFVRKCSELCWYMVCSDPPMAIEYENIENKTMDSNKFNKYNRTGTIVEYVVWPVLLLHIDGPVLAKGSVQTNIEPKNDRIVARKKSVESVIAPPLACKSISSDDHVTFPSQTTNNNTKSDNIQVQTIPSKKTVTNQLEISDVVLDLKDSPQKDQSIRQNKGKPDDDSNMREAGTLKQPNGSDDIRVVIEHSKENFSNVKSTGDKLTKQNISGPNVVNGGVLKTAKLDQSCSGDLNTQYESDKTCTTDVSQSPNVSSDTSRNKNFSASTEKIPTNNSKSDFGEITKSKCAEFMKSEENVVKLIDDDKYNANFLLQSRRRHLLKSQSMIEEHDKETKERDVPNCDNKTNRFNVINRTVSTSFLGESVSRNNAKMFNTKYYGKPENLVDGMPSHTDTLKRTFDKAAERSKIPQQLTKGKEQTKA</sequence>
<evidence type="ECO:0000259" key="15">
    <source>
        <dbReference type="Pfam" id="PF16026"/>
    </source>
</evidence>
<name>A0A8S3VMS2_MYTED</name>
<evidence type="ECO:0000256" key="13">
    <source>
        <dbReference type="SAM" id="Coils"/>
    </source>
</evidence>
<organism evidence="16 17">
    <name type="scientific">Mytilus edulis</name>
    <name type="common">Blue mussel</name>
    <dbReference type="NCBI Taxonomy" id="6550"/>
    <lineage>
        <taxon>Eukaryota</taxon>
        <taxon>Metazoa</taxon>
        <taxon>Spiralia</taxon>
        <taxon>Lophotrochozoa</taxon>
        <taxon>Mollusca</taxon>
        <taxon>Bivalvia</taxon>
        <taxon>Autobranchia</taxon>
        <taxon>Pteriomorphia</taxon>
        <taxon>Mytilida</taxon>
        <taxon>Mytiloidea</taxon>
        <taxon>Mytilidae</taxon>
        <taxon>Mytilinae</taxon>
        <taxon>Mytilus</taxon>
    </lineage>
</organism>
<proteinExistence type="inferred from homology"/>
<feature type="compositionally biased region" description="Basic and acidic residues" evidence="14">
    <location>
        <begin position="679"/>
        <end position="693"/>
    </location>
</feature>
<evidence type="ECO:0000256" key="14">
    <source>
        <dbReference type="SAM" id="MobiDB-lite"/>
    </source>
</evidence>
<reference evidence="16" key="1">
    <citation type="submission" date="2021-03" db="EMBL/GenBank/DDBJ databases">
        <authorList>
            <person name="Bekaert M."/>
        </authorList>
    </citation>
    <scope>NUCLEOTIDE SEQUENCE</scope>
</reference>
<dbReference type="GO" id="GO:0005741">
    <property type="term" value="C:mitochondrial outer membrane"/>
    <property type="evidence" value="ECO:0007669"/>
    <property type="project" value="UniProtKB-SubCell"/>
</dbReference>
<evidence type="ECO:0000313" key="16">
    <source>
        <dbReference type="EMBL" id="CAG2256484.1"/>
    </source>
</evidence>
<dbReference type="GO" id="GO:0008289">
    <property type="term" value="F:lipid binding"/>
    <property type="evidence" value="ECO:0007669"/>
    <property type="project" value="UniProtKB-KW"/>
</dbReference>
<gene>
    <name evidence="16" type="ORF">MEDL_67816</name>
</gene>
<dbReference type="AlphaFoldDB" id="A0A8S3VMS2"/>
<evidence type="ECO:0000256" key="4">
    <source>
        <dbReference type="ARBA" id="ARBA00008233"/>
    </source>
</evidence>
<evidence type="ECO:0000256" key="10">
    <source>
        <dbReference type="ARBA" id="ARBA00023128"/>
    </source>
</evidence>
<dbReference type="OrthoDB" id="6116715at2759"/>
<evidence type="ECO:0000256" key="8">
    <source>
        <dbReference type="ARBA" id="ARBA00023054"/>
    </source>
</evidence>
<comment type="similarity">
    <text evidence="4">Belongs to the MIEAP family.</text>
</comment>
<comment type="caution">
    <text evidence="16">The sequence shown here is derived from an EMBL/GenBank/DDBJ whole genome shotgun (WGS) entry which is preliminary data.</text>
</comment>
<feature type="coiled-coil region" evidence="13">
    <location>
        <begin position="87"/>
        <end position="114"/>
    </location>
</feature>
<evidence type="ECO:0000256" key="1">
    <source>
        <dbReference type="ARBA" id="ARBA00004294"/>
    </source>
</evidence>
<feature type="compositionally biased region" description="Basic and acidic residues" evidence="14">
    <location>
        <begin position="434"/>
        <end position="455"/>
    </location>
</feature>
<dbReference type="InterPro" id="IPR026169">
    <property type="entry name" value="MIEAP"/>
</dbReference>
<accession>A0A8S3VMS2</accession>
<keyword evidence="10" id="KW-0496">Mitochondrion</keyword>
<evidence type="ECO:0000313" key="17">
    <source>
        <dbReference type="Proteomes" id="UP000683360"/>
    </source>
</evidence>
<feature type="domain" description="Mitochondria-eating protein C-terminal" evidence="15">
    <location>
        <begin position="138"/>
        <end position="357"/>
    </location>
</feature>
<dbReference type="PANTHER" id="PTHR21771">
    <property type="entry name" value="MITOCHONDRIA-EATING PROTEIN-RELATED"/>
    <property type="match status" value="1"/>
</dbReference>
<evidence type="ECO:0000256" key="9">
    <source>
        <dbReference type="ARBA" id="ARBA00023121"/>
    </source>
</evidence>
<keyword evidence="7" id="KW-1000">Mitochondrion outer membrane</keyword>
<dbReference type="Pfam" id="PF16026">
    <property type="entry name" value="MIEAP"/>
    <property type="match status" value="1"/>
</dbReference>
<feature type="compositionally biased region" description="Polar residues" evidence="14">
    <location>
        <begin position="531"/>
        <end position="564"/>
    </location>
</feature>
<feature type="region of interest" description="Disordered" evidence="14">
    <location>
        <begin position="434"/>
        <end position="467"/>
    </location>
</feature>
<dbReference type="InterPro" id="IPR031981">
    <property type="entry name" value="MIEAP_C"/>
</dbReference>
<keyword evidence="9" id="KW-0446">Lipid-binding</keyword>
<keyword evidence="6" id="KW-0963">Cytoplasm</keyword>
<dbReference type="Proteomes" id="UP000683360">
    <property type="component" value="Unassembled WGS sequence"/>
</dbReference>
<comment type="subcellular location">
    <subcellularLocation>
        <location evidence="3">Cytoplasm</location>
    </subcellularLocation>
    <subcellularLocation>
        <location evidence="2">Mitochondrion matrix</location>
    </subcellularLocation>
    <subcellularLocation>
        <location evidence="1">Mitochondrion outer membrane</location>
    </subcellularLocation>
</comment>
<evidence type="ECO:0000256" key="5">
    <source>
        <dbReference type="ARBA" id="ARBA00019863"/>
    </source>
</evidence>
<keyword evidence="17" id="KW-1185">Reference proteome</keyword>
<dbReference type="GO" id="GO:0035695">
    <property type="term" value="P:mitophagy by internal vacuole formation"/>
    <property type="evidence" value="ECO:0007669"/>
    <property type="project" value="TreeGrafter"/>
</dbReference>
<dbReference type="PANTHER" id="PTHR21771:SF0">
    <property type="entry name" value="MITOCHONDRIA-EATING PROTEIN"/>
    <property type="match status" value="1"/>
</dbReference>
<evidence type="ECO:0000256" key="2">
    <source>
        <dbReference type="ARBA" id="ARBA00004305"/>
    </source>
</evidence>
<evidence type="ECO:0000256" key="3">
    <source>
        <dbReference type="ARBA" id="ARBA00004496"/>
    </source>
</evidence>
<feature type="region of interest" description="Disordered" evidence="14">
    <location>
        <begin position="522"/>
        <end position="564"/>
    </location>
</feature>
<evidence type="ECO:0000256" key="6">
    <source>
        <dbReference type="ARBA" id="ARBA00022490"/>
    </source>
</evidence>
<protein>
    <recommendedName>
        <fullName evidence="5">Mitochondria-eating protein</fullName>
    </recommendedName>
    <alternativeName>
        <fullName evidence="12">Spermatogenesis-associated protein 18</fullName>
    </alternativeName>
</protein>
<keyword evidence="11" id="KW-0472">Membrane</keyword>
<dbReference type="GO" id="GO:0005759">
    <property type="term" value="C:mitochondrial matrix"/>
    <property type="evidence" value="ECO:0007669"/>
    <property type="project" value="UniProtKB-SubCell"/>
</dbReference>
<keyword evidence="8 13" id="KW-0175">Coiled coil</keyword>
<dbReference type="EMBL" id="CAJPWZ010003306">
    <property type="protein sequence ID" value="CAG2256484.1"/>
    <property type="molecule type" value="Genomic_DNA"/>
</dbReference>
<evidence type="ECO:0000256" key="11">
    <source>
        <dbReference type="ARBA" id="ARBA00023136"/>
    </source>
</evidence>
<dbReference type="GO" id="GO:0035694">
    <property type="term" value="P:mitochondrial protein catabolic process"/>
    <property type="evidence" value="ECO:0007669"/>
    <property type="project" value="InterPro"/>
</dbReference>
<evidence type="ECO:0000256" key="7">
    <source>
        <dbReference type="ARBA" id="ARBA00022787"/>
    </source>
</evidence>
<evidence type="ECO:0000256" key="12">
    <source>
        <dbReference type="ARBA" id="ARBA00032687"/>
    </source>
</evidence>